<name>A0ABQ2PKH1_9NEIS</name>
<evidence type="ECO:0000313" key="4">
    <source>
        <dbReference type="Proteomes" id="UP000621859"/>
    </source>
</evidence>
<dbReference type="SUPFAM" id="SSF51735">
    <property type="entry name" value="NAD(P)-binding Rossmann-fold domains"/>
    <property type="match status" value="1"/>
</dbReference>
<evidence type="ECO:0000256" key="1">
    <source>
        <dbReference type="ARBA" id="ARBA00006484"/>
    </source>
</evidence>
<accession>A0ABQ2PKH1</accession>
<dbReference type="RefSeq" id="WP_188692401.1">
    <property type="nucleotide sequence ID" value="NZ_BMLY01000002.1"/>
</dbReference>
<comment type="similarity">
    <text evidence="1">Belongs to the short-chain dehydrogenases/reductases (SDR) family.</text>
</comment>
<evidence type="ECO:0000256" key="2">
    <source>
        <dbReference type="ARBA" id="ARBA00023002"/>
    </source>
</evidence>
<evidence type="ECO:0000313" key="3">
    <source>
        <dbReference type="EMBL" id="GGP26120.1"/>
    </source>
</evidence>
<keyword evidence="4" id="KW-1185">Reference proteome</keyword>
<organism evidence="3 4">
    <name type="scientific">Silvimonas amylolytica</name>
    <dbReference type="NCBI Taxonomy" id="449663"/>
    <lineage>
        <taxon>Bacteria</taxon>
        <taxon>Pseudomonadati</taxon>
        <taxon>Pseudomonadota</taxon>
        <taxon>Betaproteobacteria</taxon>
        <taxon>Neisseriales</taxon>
        <taxon>Chitinibacteraceae</taxon>
        <taxon>Silvimonas</taxon>
    </lineage>
</organism>
<protein>
    <submittedName>
        <fullName evidence="3">Oxidoreductase</fullName>
    </submittedName>
</protein>
<sequence length="262" mass="28508">MIGLAPLNPRLDTLPGKRVWIIGASSGIGAALATRLLAAGARVALSARNAEKLTHVAGANKTALVLPMDVTDATLWAQNRNIIESAWGGPDVVIFCAADYRPQRVWQVAAEQARRTIEVNLASVYLGLETLLPGMLRVGKGHLVIIASVAGYMGLPNATVYGPTKAALINLAEILYCDLHPRGLGVTLINPGFVKTPLTARNHFNMPAMVSADEAATRILHGLARGQFEISFPRRFTLPLRWLSHLPRRWRFAALDRMMERP</sequence>
<reference evidence="4" key="1">
    <citation type="journal article" date="2019" name="Int. J. Syst. Evol. Microbiol.">
        <title>The Global Catalogue of Microorganisms (GCM) 10K type strain sequencing project: providing services to taxonomists for standard genome sequencing and annotation.</title>
        <authorList>
            <consortium name="The Broad Institute Genomics Platform"/>
            <consortium name="The Broad Institute Genome Sequencing Center for Infectious Disease"/>
            <person name="Wu L."/>
            <person name="Ma J."/>
        </authorList>
    </citation>
    <scope>NUCLEOTIDE SEQUENCE [LARGE SCALE GENOMIC DNA]</scope>
    <source>
        <strain evidence="4">CGMCC 1.8860</strain>
    </source>
</reference>
<dbReference type="Gene3D" id="3.40.50.720">
    <property type="entry name" value="NAD(P)-binding Rossmann-like Domain"/>
    <property type="match status" value="1"/>
</dbReference>
<dbReference type="PANTHER" id="PTHR44196">
    <property type="entry name" value="DEHYDROGENASE/REDUCTASE SDR FAMILY MEMBER 7B"/>
    <property type="match status" value="1"/>
</dbReference>
<dbReference type="PANTHER" id="PTHR44196:SF1">
    <property type="entry name" value="DEHYDROGENASE_REDUCTASE SDR FAMILY MEMBER 7B"/>
    <property type="match status" value="1"/>
</dbReference>
<dbReference type="EMBL" id="BMLY01000002">
    <property type="protein sequence ID" value="GGP26120.1"/>
    <property type="molecule type" value="Genomic_DNA"/>
</dbReference>
<comment type="caution">
    <text evidence="3">The sequence shown here is derived from an EMBL/GenBank/DDBJ whole genome shotgun (WGS) entry which is preliminary data.</text>
</comment>
<keyword evidence="2" id="KW-0560">Oxidoreductase</keyword>
<dbReference type="InterPro" id="IPR002347">
    <property type="entry name" value="SDR_fam"/>
</dbReference>
<dbReference type="InterPro" id="IPR036291">
    <property type="entry name" value="NAD(P)-bd_dom_sf"/>
</dbReference>
<dbReference type="Pfam" id="PF00106">
    <property type="entry name" value="adh_short"/>
    <property type="match status" value="1"/>
</dbReference>
<dbReference type="Proteomes" id="UP000621859">
    <property type="component" value="Unassembled WGS sequence"/>
</dbReference>
<proteinExistence type="inferred from homology"/>
<dbReference type="PRINTS" id="PR00081">
    <property type="entry name" value="GDHRDH"/>
</dbReference>
<gene>
    <name evidence="3" type="ORF">GCM10010971_19390</name>
</gene>